<protein>
    <recommendedName>
        <fullName evidence="2">6-phosphogluconate dehydrogenase NADP-binding domain-containing protein</fullName>
    </recommendedName>
</protein>
<dbReference type="PANTHER" id="PTHR43580:SF8">
    <property type="entry name" value="6-PHOSPHOGLUCONATE DEHYDROGENASE NADP-BINDING DOMAIN-CONTAINING PROTEIN-RELATED"/>
    <property type="match status" value="1"/>
</dbReference>
<dbReference type="AlphaFoldDB" id="A0A8H5GKZ8"/>
<proteinExistence type="inferred from homology"/>
<dbReference type="SUPFAM" id="SSF51735">
    <property type="entry name" value="NAD(P)-binding Rossmann-fold domains"/>
    <property type="match status" value="1"/>
</dbReference>
<dbReference type="Gene3D" id="1.10.1040.10">
    <property type="entry name" value="N-(1-d-carboxylethyl)-l-norvaline Dehydrogenase, domain 2"/>
    <property type="match status" value="1"/>
</dbReference>
<feature type="domain" description="6-phosphogluconate dehydrogenase NADP-binding" evidence="2">
    <location>
        <begin position="26"/>
        <end position="197"/>
    </location>
</feature>
<dbReference type="InterPro" id="IPR006115">
    <property type="entry name" value="6PGDH_NADP-bd"/>
</dbReference>
<keyword evidence="4" id="KW-1185">Reference proteome</keyword>
<evidence type="ECO:0000313" key="3">
    <source>
        <dbReference type="EMBL" id="KAF5366948.1"/>
    </source>
</evidence>
<dbReference type="InterPro" id="IPR008927">
    <property type="entry name" value="6-PGluconate_DH-like_C_sf"/>
</dbReference>
<dbReference type="OrthoDB" id="435038at2759"/>
<dbReference type="InterPro" id="IPR036291">
    <property type="entry name" value="NAD(P)-bd_dom_sf"/>
</dbReference>
<dbReference type="PANTHER" id="PTHR43580">
    <property type="entry name" value="OXIDOREDUCTASE GLYR1-RELATED"/>
    <property type="match status" value="1"/>
</dbReference>
<organism evidence="3 4">
    <name type="scientific">Collybiopsis confluens</name>
    <dbReference type="NCBI Taxonomy" id="2823264"/>
    <lineage>
        <taxon>Eukaryota</taxon>
        <taxon>Fungi</taxon>
        <taxon>Dikarya</taxon>
        <taxon>Basidiomycota</taxon>
        <taxon>Agaricomycotina</taxon>
        <taxon>Agaricomycetes</taxon>
        <taxon>Agaricomycetidae</taxon>
        <taxon>Agaricales</taxon>
        <taxon>Marasmiineae</taxon>
        <taxon>Omphalotaceae</taxon>
        <taxon>Collybiopsis</taxon>
    </lineage>
</organism>
<dbReference type="SUPFAM" id="SSF48179">
    <property type="entry name" value="6-phosphogluconate dehydrogenase C-terminal domain-like"/>
    <property type="match status" value="1"/>
</dbReference>
<dbReference type="Pfam" id="PF03446">
    <property type="entry name" value="NAD_binding_2"/>
    <property type="match status" value="1"/>
</dbReference>
<dbReference type="InterPro" id="IPR051265">
    <property type="entry name" value="HIBADH-related_NP60_sf"/>
</dbReference>
<dbReference type="Proteomes" id="UP000518752">
    <property type="component" value="Unassembled WGS sequence"/>
</dbReference>
<evidence type="ECO:0000256" key="1">
    <source>
        <dbReference type="ARBA" id="ARBA00007598"/>
    </source>
</evidence>
<name>A0A8H5GKZ8_9AGAR</name>
<dbReference type="EMBL" id="JAACJN010000146">
    <property type="protein sequence ID" value="KAF5366948.1"/>
    <property type="molecule type" value="Genomic_DNA"/>
</dbReference>
<comment type="caution">
    <text evidence="3">The sequence shown here is derived from an EMBL/GenBank/DDBJ whole genome shotgun (WGS) entry which is preliminary data.</text>
</comment>
<accession>A0A8H5GKZ8</accession>
<comment type="similarity">
    <text evidence="1">Belongs to the HIBADH-related family. NP60 subfamily.</text>
</comment>
<sequence>MAEHLTVLSLPYSRPTTPGINNAPVQIGFVGIGSMGYYMARNLAKRSTSPVLPSLPLKVWNRSPEKALKLKKELGKELIAVAESIEEIATSCDIIFSNLANDDIVKNIFLEPNVYHIPFKLSPPTKNKIFVETGTILPRLAGELDHLISGLAHSHFICCPVFGRPAVADKAQLVLVMAGEYRSKKEVAYLVVPAVGRKVIDLGENVEKGETQSSHVLPALKALAAPTFKLLGNSMILGAMEVVAEAYTLGDKAGIEAERVNELVGDILPAPSLMGYAERMAHDDYNGVDGFSLDGGIKDASQVSFLECSKYPSLIDFLFSHLRRLTAQYNVPMPVIDIAHQHLITARAIHSSQKEEGLQTLDILDWSALIAGSRVAAGLDPFNSRKKKAVVEEIDDA</sequence>
<dbReference type="Gene3D" id="3.40.50.720">
    <property type="entry name" value="NAD(P)-binding Rossmann-like Domain"/>
    <property type="match status" value="1"/>
</dbReference>
<evidence type="ECO:0000313" key="4">
    <source>
        <dbReference type="Proteomes" id="UP000518752"/>
    </source>
</evidence>
<dbReference type="GO" id="GO:0050661">
    <property type="term" value="F:NADP binding"/>
    <property type="evidence" value="ECO:0007669"/>
    <property type="project" value="InterPro"/>
</dbReference>
<dbReference type="InterPro" id="IPR013328">
    <property type="entry name" value="6PGD_dom2"/>
</dbReference>
<evidence type="ECO:0000259" key="2">
    <source>
        <dbReference type="Pfam" id="PF03446"/>
    </source>
</evidence>
<gene>
    <name evidence="3" type="ORF">D9757_010838</name>
</gene>
<reference evidence="3 4" key="1">
    <citation type="journal article" date="2020" name="ISME J.">
        <title>Uncovering the hidden diversity of litter-decomposition mechanisms in mushroom-forming fungi.</title>
        <authorList>
            <person name="Floudas D."/>
            <person name="Bentzer J."/>
            <person name="Ahren D."/>
            <person name="Johansson T."/>
            <person name="Persson P."/>
            <person name="Tunlid A."/>
        </authorList>
    </citation>
    <scope>NUCLEOTIDE SEQUENCE [LARGE SCALE GENOMIC DNA]</scope>
    <source>
        <strain evidence="3 4">CBS 406.79</strain>
    </source>
</reference>